<gene>
    <name evidence="3" type="primary">LOC101858746</name>
</gene>
<evidence type="ECO:0000259" key="1">
    <source>
        <dbReference type="PROSITE" id="PS50225"/>
    </source>
</evidence>
<dbReference type="PANTHER" id="PTHR46224:SF64">
    <property type="entry name" value="IQ MOTIF AND ANKYRIN REPEAT DOMAIN-CONTAINING PROTEIN 1"/>
    <property type="match status" value="1"/>
</dbReference>
<dbReference type="InterPro" id="IPR036770">
    <property type="entry name" value="Ankyrin_rpt-contain_sf"/>
</dbReference>
<evidence type="ECO:0000313" key="2">
    <source>
        <dbReference type="Proteomes" id="UP000694888"/>
    </source>
</evidence>
<protein>
    <submittedName>
        <fullName evidence="3">Uncharacterized protein LOC101858746</fullName>
    </submittedName>
</protein>
<name>A0ABM0K7J3_APLCA</name>
<dbReference type="RefSeq" id="XP_005110612.1">
    <property type="nucleotide sequence ID" value="XM_005110555.2"/>
</dbReference>
<dbReference type="GeneID" id="101858746"/>
<dbReference type="SMART" id="SM00248">
    <property type="entry name" value="ANK"/>
    <property type="match status" value="4"/>
</dbReference>
<dbReference type="PANTHER" id="PTHR46224">
    <property type="entry name" value="ANKYRIN REPEAT FAMILY PROTEIN"/>
    <property type="match status" value="1"/>
</dbReference>
<evidence type="ECO:0000313" key="3">
    <source>
        <dbReference type="RefSeq" id="XP_005110612.1"/>
    </source>
</evidence>
<dbReference type="Pfam" id="PF07525">
    <property type="entry name" value="SOCS_box"/>
    <property type="match status" value="1"/>
</dbReference>
<dbReference type="SUPFAM" id="SSF158235">
    <property type="entry name" value="SOCS box-like"/>
    <property type="match status" value="1"/>
</dbReference>
<dbReference type="SUPFAM" id="SSF48403">
    <property type="entry name" value="Ankyrin repeat"/>
    <property type="match status" value="1"/>
</dbReference>
<dbReference type="InterPro" id="IPR001496">
    <property type="entry name" value="SOCS_box"/>
</dbReference>
<dbReference type="InterPro" id="IPR051616">
    <property type="entry name" value="Cul2-RING_E3_ligase_SR"/>
</dbReference>
<keyword evidence="2" id="KW-1185">Reference proteome</keyword>
<feature type="domain" description="SOCS box" evidence="1">
    <location>
        <begin position="354"/>
        <end position="412"/>
    </location>
</feature>
<dbReference type="PROSITE" id="PS50225">
    <property type="entry name" value="SOCS"/>
    <property type="match status" value="1"/>
</dbReference>
<dbReference type="Pfam" id="PF12796">
    <property type="entry name" value="Ank_2"/>
    <property type="match status" value="1"/>
</dbReference>
<dbReference type="SMART" id="SM00969">
    <property type="entry name" value="SOCS_box"/>
    <property type="match status" value="1"/>
</dbReference>
<dbReference type="InterPro" id="IPR002110">
    <property type="entry name" value="Ankyrin_rpt"/>
</dbReference>
<sequence length="412" mass="45864">MNAKVKQHCHDYSRQFGDQNSLMSLVESHDVAGLLSALGHEGAKNEPMFSVSLCPRNSKYSTREFLTKNKSAVERSCELGHLDILNLFLINGCSPNLPTSHGRLIHTVLTTLKTQRHLVDNGRAFVTLKLMLARNCDVNVKSFDHKSALMLACELADPAILKVLLRHCSHWQLSFSDDGREASPLQMVCMQGSSECVRILLKRLSPADINNSHGKLTPLLMALMVLRHNMTYISRASGYQDALSKAQHQLVAIVEMLLNAGADPNVGVVQDPRDNLQPPSFNAICCALDVANDCEAFKNLLSHEAKKLSFLYVGLVRLFGFSGATVGGSENVETLKERFPRVQSVISELAEFDALRQKISPLCNSFRHAPFSLMELSRKSIRLQVARCNKLGHLDNLPLPRKLKDYTLFLTF</sequence>
<dbReference type="Proteomes" id="UP000694888">
    <property type="component" value="Unplaced"/>
</dbReference>
<proteinExistence type="predicted"/>
<dbReference type="Gene3D" id="1.25.40.20">
    <property type="entry name" value="Ankyrin repeat-containing domain"/>
    <property type="match status" value="1"/>
</dbReference>
<reference evidence="3" key="1">
    <citation type="submission" date="2025-08" db="UniProtKB">
        <authorList>
            <consortium name="RefSeq"/>
        </authorList>
    </citation>
    <scope>IDENTIFICATION</scope>
</reference>
<organism evidence="2 3">
    <name type="scientific">Aplysia californica</name>
    <name type="common">California sea hare</name>
    <dbReference type="NCBI Taxonomy" id="6500"/>
    <lineage>
        <taxon>Eukaryota</taxon>
        <taxon>Metazoa</taxon>
        <taxon>Spiralia</taxon>
        <taxon>Lophotrochozoa</taxon>
        <taxon>Mollusca</taxon>
        <taxon>Gastropoda</taxon>
        <taxon>Heterobranchia</taxon>
        <taxon>Euthyneura</taxon>
        <taxon>Tectipleura</taxon>
        <taxon>Aplysiida</taxon>
        <taxon>Aplysioidea</taxon>
        <taxon>Aplysiidae</taxon>
        <taxon>Aplysia</taxon>
    </lineage>
</organism>
<dbReference type="InterPro" id="IPR036036">
    <property type="entry name" value="SOCS_box-like_dom_sf"/>
</dbReference>
<accession>A0ABM0K7J3</accession>